<evidence type="ECO:0000256" key="1">
    <source>
        <dbReference type="ARBA" id="ARBA00012513"/>
    </source>
</evidence>
<dbReference type="Pfam" id="PF00069">
    <property type="entry name" value="Pkinase"/>
    <property type="match status" value="1"/>
</dbReference>
<keyword evidence="13" id="KW-1185">Reference proteome</keyword>
<evidence type="ECO:0000256" key="9">
    <source>
        <dbReference type="ARBA" id="ARBA00047899"/>
    </source>
</evidence>
<keyword evidence="5" id="KW-0547">Nucleotide-binding</keyword>
<dbReference type="FunFam" id="1.10.510.10:FF:000024">
    <property type="entry name" value="Probable serine/threonine-protein kinase cot-1"/>
    <property type="match status" value="1"/>
</dbReference>
<evidence type="ECO:0000313" key="12">
    <source>
        <dbReference type="EMBL" id="ORY98843.1"/>
    </source>
</evidence>
<keyword evidence="2" id="KW-0723">Serine/threonine-protein kinase</keyword>
<dbReference type="Gene3D" id="3.30.200.20">
    <property type="entry name" value="Phosphorylase Kinase, domain 1"/>
    <property type="match status" value="1"/>
</dbReference>
<dbReference type="InterPro" id="IPR008271">
    <property type="entry name" value="Ser/Thr_kinase_AS"/>
</dbReference>
<dbReference type="OrthoDB" id="3638488at2759"/>
<evidence type="ECO:0000259" key="11">
    <source>
        <dbReference type="PROSITE" id="PS50011"/>
    </source>
</evidence>
<proteinExistence type="inferred from homology"/>
<dbReference type="GO" id="GO:0005856">
    <property type="term" value="C:cytoskeleton"/>
    <property type="evidence" value="ECO:0007669"/>
    <property type="project" value="TreeGrafter"/>
</dbReference>
<keyword evidence="6 12" id="KW-0418">Kinase</keyword>
<comment type="similarity">
    <text evidence="8">Belongs to the protein kinase superfamily. STE Ser/Thr protein kinase family. COT1 subfamily.</text>
</comment>
<accession>A0A1X2HIC2</accession>
<dbReference type="SMART" id="SM00220">
    <property type="entry name" value="S_TKc"/>
    <property type="match status" value="1"/>
</dbReference>
<gene>
    <name evidence="12" type="ORF">BCR43DRAFT_543915</name>
</gene>
<dbReference type="Proteomes" id="UP000242180">
    <property type="component" value="Unassembled WGS sequence"/>
</dbReference>
<evidence type="ECO:0000313" key="13">
    <source>
        <dbReference type="Proteomes" id="UP000242180"/>
    </source>
</evidence>
<keyword evidence="4" id="KW-0808">Transferase</keyword>
<dbReference type="InterPro" id="IPR050839">
    <property type="entry name" value="Rho-assoc_Ser/Thr_Kinase"/>
</dbReference>
<comment type="catalytic activity">
    <reaction evidence="10">
        <text>L-seryl-[protein] + ATP = O-phospho-L-seryl-[protein] + ADP + H(+)</text>
        <dbReference type="Rhea" id="RHEA:17989"/>
        <dbReference type="Rhea" id="RHEA-COMP:9863"/>
        <dbReference type="Rhea" id="RHEA-COMP:11604"/>
        <dbReference type="ChEBI" id="CHEBI:15378"/>
        <dbReference type="ChEBI" id="CHEBI:29999"/>
        <dbReference type="ChEBI" id="CHEBI:30616"/>
        <dbReference type="ChEBI" id="CHEBI:83421"/>
        <dbReference type="ChEBI" id="CHEBI:456216"/>
        <dbReference type="EC" id="2.7.11.1"/>
    </reaction>
</comment>
<reference evidence="12 13" key="1">
    <citation type="submission" date="2016-07" db="EMBL/GenBank/DDBJ databases">
        <title>Pervasive Adenine N6-methylation of Active Genes in Fungi.</title>
        <authorList>
            <consortium name="DOE Joint Genome Institute"/>
            <person name="Mondo S.J."/>
            <person name="Dannebaum R.O."/>
            <person name="Kuo R.C."/>
            <person name="Labutti K."/>
            <person name="Haridas S."/>
            <person name="Kuo A."/>
            <person name="Salamov A."/>
            <person name="Ahrendt S.R."/>
            <person name="Lipzen A."/>
            <person name="Sullivan W."/>
            <person name="Andreopoulos W.B."/>
            <person name="Clum A."/>
            <person name="Lindquist E."/>
            <person name="Daum C."/>
            <person name="Ramamoorthy G.K."/>
            <person name="Gryganskyi A."/>
            <person name="Culley D."/>
            <person name="Magnuson J.K."/>
            <person name="James T.Y."/>
            <person name="O'Malley M.A."/>
            <person name="Stajich J.E."/>
            <person name="Spatafora J.W."/>
            <person name="Visel A."/>
            <person name="Grigoriev I.V."/>
        </authorList>
    </citation>
    <scope>NUCLEOTIDE SEQUENCE [LARGE SCALE GENOMIC DNA]</scope>
    <source>
        <strain evidence="12 13">NRRL 2496</strain>
    </source>
</reference>
<dbReference type="SUPFAM" id="SSF56112">
    <property type="entry name" value="Protein kinase-like (PK-like)"/>
    <property type="match status" value="1"/>
</dbReference>
<evidence type="ECO:0000256" key="10">
    <source>
        <dbReference type="ARBA" id="ARBA00048679"/>
    </source>
</evidence>
<evidence type="ECO:0000256" key="7">
    <source>
        <dbReference type="ARBA" id="ARBA00022840"/>
    </source>
</evidence>
<evidence type="ECO:0000256" key="8">
    <source>
        <dbReference type="ARBA" id="ARBA00038271"/>
    </source>
</evidence>
<evidence type="ECO:0000256" key="5">
    <source>
        <dbReference type="ARBA" id="ARBA00022741"/>
    </source>
</evidence>
<dbReference type="GO" id="GO:0005524">
    <property type="term" value="F:ATP binding"/>
    <property type="evidence" value="ECO:0007669"/>
    <property type="project" value="UniProtKB-KW"/>
</dbReference>
<dbReference type="EMBL" id="MCGN01000003">
    <property type="protein sequence ID" value="ORY98843.1"/>
    <property type="molecule type" value="Genomic_DNA"/>
</dbReference>
<feature type="domain" description="Protein kinase" evidence="11">
    <location>
        <begin position="65"/>
        <end position="297"/>
    </location>
</feature>
<sequence>MIATSTDATPITNTSSEDDDALLDCLAAVLQDCRQQEDPIATTFLQQYTPLYDRRHAQRVSKDDFEVIKPLAKGQFASVSVVQSKADGGVYAMKILNKNHLLHEQERSFSMEERLILGHPDANHDWMPQLHCSFQDEDHLYLVMEYASGGDLYSVLDRKENLILTEDEARFYIAETIMAVDSLHQLGYVHRDIKPQNILIDATGHIKLADFGSAIRIDQCTKTPPAVAVGTCDYVSPEVLQAQEGQMTYGIEVDWWSVGIVLYEMLQELPPFYSDKSESETYLNILFHEASLLERFS</sequence>
<dbReference type="AlphaFoldDB" id="A0A1X2HIC2"/>
<dbReference type="STRING" id="13706.A0A1X2HIC2"/>
<dbReference type="InParanoid" id="A0A1X2HIC2"/>
<dbReference type="GO" id="GO:0004674">
    <property type="term" value="F:protein serine/threonine kinase activity"/>
    <property type="evidence" value="ECO:0007669"/>
    <property type="project" value="UniProtKB-KW"/>
</dbReference>
<dbReference type="PANTHER" id="PTHR22988">
    <property type="entry name" value="MYOTONIC DYSTROPHY S/T KINASE-RELATED"/>
    <property type="match status" value="1"/>
</dbReference>
<dbReference type="InterPro" id="IPR011009">
    <property type="entry name" value="Kinase-like_dom_sf"/>
</dbReference>
<dbReference type="PROSITE" id="PS50011">
    <property type="entry name" value="PROTEIN_KINASE_DOM"/>
    <property type="match status" value="1"/>
</dbReference>
<comment type="caution">
    <text evidence="12">The sequence shown here is derived from an EMBL/GenBank/DDBJ whole genome shotgun (WGS) entry which is preliminary data.</text>
</comment>
<keyword evidence="7" id="KW-0067">ATP-binding</keyword>
<dbReference type="EC" id="2.7.11.1" evidence="1"/>
<dbReference type="PROSITE" id="PS00108">
    <property type="entry name" value="PROTEIN_KINASE_ST"/>
    <property type="match status" value="1"/>
</dbReference>
<dbReference type="InterPro" id="IPR000719">
    <property type="entry name" value="Prot_kinase_dom"/>
</dbReference>
<dbReference type="Gene3D" id="1.10.510.10">
    <property type="entry name" value="Transferase(Phosphotransferase) domain 1"/>
    <property type="match status" value="1"/>
</dbReference>
<evidence type="ECO:0000256" key="6">
    <source>
        <dbReference type="ARBA" id="ARBA00022777"/>
    </source>
</evidence>
<organism evidence="12 13">
    <name type="scientific">Syncephalastrum racemosum</name>
    <name type="common">Filamentous fungus</name>
    <dbReference type="NCBI Taxonomy" id="13706"/>
    <lineage>
        <taxon>Eukaryota</taxon>
        <taxon>Fungi</taxon>
        <taxon>Fungi incertae sedis</taxon>
        <taxon>Mucoromycota</taxon>
        <taxon>Mucoromycotina</taxon>
        <taxon>Mucoromycetes</taxon>
        <taxon>Mucorales</taxon>
        <taxon>Syncephalastraceae</taxon>
        <taxon>Syncephalastrum</taxon>
    </lineage>
</organism>
<dbReference type="GO" id="GO:0005737">
    <property type="term" value="C:cytoplasm"/>
    <property type="evidence" value="ECO:0007669"/>
    <property type="project" value="TreeGrafter"/>
</dbReference>
<keyword evidence="3" id="KW-0597">Phosphoprotein</keyword>
<protein>
    <recommendedName>
        <fullName evidence="1">non-specific serine/threonine protein kinase</fullName>
        <ecNumber evidence="1">2.7.11.1</ecNumber>
    </recommendedName>
</protein>
<dbReference type="OMA" id="GYVHDIK"/>
<evidence type="ECO:0000256" key="4">
    <source>
        <dbReference type="ARBA" id="ARBA00022679"/>
    </source>
</evidence>
<evidence type="ECO:0000256" key="2">
    <source>
        <dbReference type="ARBA" id="ARBA00022527"/>
    </source>
</evidence>
<name>A0A1X2HIC2_SYNRA</name>
<dbReference type="PANTHER" id="PTHR22988:SF71">
    <property type="entry name" value="CITRON RHO-INTERACTING KINASE"/>
    <property type="match status" value="1"/>
</dbReference>
<comment type="catalytic activity">
    <reaction evidence="9">
        <text>L-threonyl-[protein] + ATP = O-phospho-L-threonyl-[protein] + ADP + H(+)</text>
        <dbReference type="Rhea" id="RHEA:46608"/>
        <dbReference type="Rhea" id="RHEA-COMP:11060"/>
        <dbReference type="Rhea" id="RHEA-COMP:11605"/>
        <dbReference type="ChEBI" id="CHEBI:15378"/>
        <dbReference type="ChEBI" id="CHEBI:30013"/>
        <dbReference type="ChEBI" id="CHEBI:30616"/>
        <dbReference type="ChEBI" id="CHEBI:61977"/>
        <dbReference type="ChEBI" id="CHEBI:456216"/>
        <dbReference type="EC" id="2.7.11.1"/>
    </reaction>
</comment>
<dbReference type="GO" id="GO:0031032">
    <property type="term" value="P:actomyosin structure organization"/>
    <property type="evidence" value="ECO:0007669"/>
    <property type="project" value="TreeGrafter"/>
</dbReference>
<evidence type="ECO:0000256" key="3">
    <source>
        <dbReference type="ARBA" id="ARBA00022553"/>
    </source>
</evidence>